<comment type="caution">
    <text evidence="1">The sequence shown here is derived from an EMBL/GenBank/DDBJ whole genome shotgun (WGS) entry which is preliminary data.</text>
</comment>
<organism evidence="1 2">
    <name type="scientific">Psychrobacillus soli</name>
    <dbReference type="NCBI Taxonomy" id="1543965"/>
    <lineage>
        <taxon>Bacteria</taxon>
        <taxon>Bacillati</taxon>
        <taxon>Bacillota</taxon>
        <taxon>Bacilli</taxon>
        <taxon>Bacillales</taxon>
        <taxon>Bacillaceae</taxon>
        <taxon>Psychrobacillus</taxon>
    </lineage>
</organism>
<gene>
    <name evidence="1" type="ORF">FG383_16495</name>
</gene>
<keyword evidence="2" id="KW-1185">Reference proteome</keyword>
<dbReference type="Proteomes" id="UP000318937">
    <property type="component" value="Unassembled WGS sequence"/>
</dbReference>
<evidence type="ECO:0000313" key="2">
    <source>
        <dbReference type="Proteomes" id="UP000318937"/>
    </source>
</evidence>
<dbReference type="EMBL" id="VDGG01000043">
    <property type="protein sequence ID" value="TQR08750.1"/>
    <property type="molecule type" value="Genomic_DNA"/>
</dbReference>
<accession>A0A544SU43</accession>
<proteinExistence type="predicted"/>
<sequence>MTVNCFKCLHFFTTWDARHPRGCKAYGFKTKELPYVLVKRTSGMECLKFVPKQVEEKRR</sequence>
<name>A0A544SU43_9BACI</name>
<evidence type="ECO:0000313" key="1">
    <source>
        <dbReference type="EMBL" id="TQR08750.1"/>
    </source>
</evidence>
<protein>
    <submittedName>
        <fullName evidence="1">Uracil-DNA glycosylase</fullName>
    </submittedName>
</protein>
<dbReference type="OrthoDB" id="9807346at2"/>
<dbReference type="AlphaFoldDB" id="A0A544SU43"/>
<reference evidence="1 2" key="1">
    <citation type="submission" date="2019-05" db="EMBL/GenBank/DDBJ databases">
        <title>Psychrobacillus vulpis sp. nov., a new species isolated from feces of a red fox that inhabits in The Tablas de Daimiel Natural Park, Albacete, Spain.</title>
        <authorList>
            <person name="Rodriguez M."/>
            <person name="Reina J.C."/>
            <person name="Bejar V."/>
            <person name="Llamas I."/>
        </authorList>
    </citation>
    <scope>NUCLEOTIDE SEQUENCE [LARGE SCALE GENOMIC DNA]</scope>
    <source>
        <strain evidence="1 2">NHI-2</strain>
    </source>
</reference>